<dbReference type="SUPFAM" id="SSF52172">
    <property type="entry name" value="CheY-like"/>
    <property type="match status" value="1"/>
</dbReference>
<evidence type="ECO:0000256" key="1">
    <source>
        <dbReference type="ARBA" id="ARBA00023125"/>
    </source>
</evidence>
<feature type="domain" description="HTH luxR-type" evidence="4">
    <location>
        <begin position="139"/>
        <end position="204"/>
    </location>
</feature>
<comment type="caution">
    <text evidence="6">The sequence shown here is derived from an EMBL/GenBank/DDBJ whole genome shotgun (WGS) entry which is preliminary data.</text>
</comment>
<dbReference type="PANTHER" id="PTHR43214">
    <property type="entry name" value="TWO-COMPONENT RESPONSE REGULATOR"/>
    <property type="match status" value="1"/>
</dbReference>
<dbReference type="EMBL" id="JAVIZQ010000001">
    <property type="protein sequence ID" value="MDR6144046.1"/>
    <property type="molecule type" value="Genomic_DNA"/>
</dbReference>
<sequence>MMSSGDSIRVVLADDEQLLRYTLGALLTLDGSIAIVGQASDGAEAVTVTIREQPDVLVIDLEMPGTDGLHAVESVRRQVPDQKILMLTRHARPGVLRRALKAGVRGFMSKSADPELIGDVIRRLHEGGRWVDRDILEASMIDDSPLSDRELDALRETLEGYSVKEIAARLHLAGGTVRNYLSSAMQKTHTSTRQDAARHARSRGWL</sequence>
<dbReference type="SMART" id="SM00448">
    <property type="entry name" value="REC"/>
    <property type="match status" value="1"/>
</dbReference>
<dbReference type="PROSITE" id="PS50043">
    <property type="entry name" value="HTH_LUXR_2"/>
    <property type="match status" value="1"/>
</dbReference>
<dbReference type="Gene3D" id="3.40.50.2300">
    <property type="match status" value="1"/>
</dbReference>
<dbReference type="InterPro" id="IPR016032">
    <property type="entry name" value="Sig_transdc_resp-reg_C-effctor"/>
</dbReference>
<dbReference type="InterPro" id="IPR001789">
    <property type="entry name" value="Sig_transdc_resp-reg_receiver"/>
</dbReference>
<feature type="modified residue" description="4-aspartylphosphate" evidence="2">
    <location>
        <position position="60"/>
    </location>
</feature>
<reference evidence="6 7" key="1">
    <citation type="submission" date="2023-08" db="EMBL/GenBank/DDBJ databases">
        <title>Functional and genomic diversity of the sorghum phyllosphere microbiome.</title>
        <authorList>
            <person name="Shade A."/>
        </authorList>
    </citation>
    <scope>NUCLEOTIDE SEQUENCE [LARGE SCALE GENOMIC DNA]</scope>
    <source>
        <strain evidence="6 7">SORGH_AS_0445</strain>
    </source>
</reference>
<dbReference type="SUPFAM" id="SSF46894">
    <property type="entry name" value="C-terminal effector domain of the bipartite response regulators"/>
    <property type="match status" value="1"/>
</dbReference>
<evidence type="ECO:0000259" key="5">
    <source>
        <dbReference type="PROSITE" id="PS50110"/>
    </source>
</evidence>
<dbReference type="Pfam" id="PF00072">
    <property type="entry name" value="Response_reg"/>
    <property type="match status" value="1"/>
</dbReference>
<feature type="domain" description="Response regulatory" evidence="5">
    <location>
        <begin position="9"/>
        <end position="125"/>
    </location>
</feature>
<evidence type="ECO:0000259" key="4">
    <source>
        <dbReference type="PROSITE" id="PS50043"/>
    </source>
</evidence>
<evidence type="ECO:0000256" key="2">
    <source>
        <dbReference type="PROSITE-ProRule" id="PRU00169"/>
    </source>
</evidence>
<proteinExistence type="predicted"/>
<keyword evidence="7" id="KW-1185">Reference proteome</keyword>
<dbReference type="Proteomes" id="UP001249291">
    <property type="component" value="Unassembled WGS sequence"/>
</dbReference>
<dbReference type="SMART" id="SM00421">
    <property type="entry name" value="HTH_LUXR"/>
    <property type="match status" value="1"/>
</dbReference>
<accession>A0ABU1HVI5</accession>
<evidence type="ECO:0000256" key="3">
    <source>
        <dbReference type="SAM" id="MobiDB-lite"/>
    </source>
</evidence>
<dbReference type="PROSITE" id="PS00622">
    <property type="entry name" value="HTH_LUXR_1"/>
    <property type="match status" value="1"/>
</dbReference>
<evidence type="ECO:0000313" key="6">
    <source>
        <dbReference type="EMBL" id="MDR6144046.1"/>
    </source>
</evidence>
<dbReference type="InterPro" id="IPR011006">
    <property type="entry name" value="CheY-like_superfamily"/>
</dbReference>
<dbReference type="PANTHER" id="PTHR43214:SF42">
    <property type="entry name" value="TRANSCRIPTIONAL REGULATORY PROTEIN DESR"/>
    <property type="match status" value="1"/>
</dbReference>
<name>A0ABU1HVI5_9MICO</name>
<dbReference type="InterPro" id="IPR000792">
    <property type="entry name" value="Tscrpt_reg_LuxR_C"/>
</dbReference>
<dbReference type="PROSITE" id="PS50110">
    <property type="entry name" value="RESPONSE_REGULATORY"/>
    <property type="match status" value="1"/>
</dbReference>
<feature type="compositionally biased region" description="Polar residues" evidence="3">
    <location>
        <begin position="185"/>
        <end position="194"/>
    </location>
</feature>
<feature type="region of interest" description="Disordered" evidence="3">
    <location>
        <begin position="185"/>
        <end position="206"/>
    </location>
</feature>
<dbReference type="PRINTS" id="PR00038">
    <property type="entry name" value="HTHLUXR"/>
</dbReference>
<keyword evidence="2" id="KW-0597">Phosphoprotein</keyword>
<protein>
    <submittedName>
        <fullName evidence="6">Two-component system response regulator DesR</fullName>
    </submittedName>
</protein>
<evidence type="ECO:0000313" key="7">
    <source>
        <dbReference type="Proteomes" id="UP001249291"/>
    </source>
</evidence>
<dbReference type="CDD" id="cd06170">
    <property type="entry name" value="LuxR_C_like"/>
    <property type="match status" value="1"/>
</dbReference>
<gene>
    <name evidence="6" type="ORF">QE375_003600</name>
</gene>
<dbReference type="InterPro" id="IPR039420">
    <property type="entry name" value="WalR-like"/>
</dbReference>
<keyword evidence="1" id="KW-0238">DNA-binding</keyword>
<organism evidence="6 7">
    <name type="scientific">Microbacterium foliorum</name>
    <dbReference type="NCBI Taxonomy" id="104336"/>
    <lineage>
        <taxon>Bacteria</taxon>
        <taxon>Bacillati</taxon>
        <taxon>Actinomycetota</taxon>
        <taxon>Actinomycetes</taxon>
        <taxon>Micrococcales</taxon>
        <taxon>Microbacteriaceae</taxon>
        <taxon>Microbacterium</taxon>
    </lineage>
</organism>
<dbReference type="Pfam" id="PF00196">
    <property type="entry name" value="GerE"/>
    <property type="match status" value="1"/>
</dbReference>